<proteinExistence type="predicted"/>
<feature type="coiled-coil region" evidence="1">
    <location>
        <begin position="233"/>
        <end position="260"/>
    </location>
</feature>
<feature type="chain" id="PRO_5035190597" evidence="2">
    <location>
        <begin position="20"/>
        <end position="444"/>
    </location>
</feature>
<reference evidence="3" key="1">
    <citation type="submission" date="2021-04" db="EMBL/GenBank/DDBJ databases">
        <authorList>
            <person name="Yoon J."/>
        </authorList>
    </citation>
    <scope>NUCLEOTIDE SEQUENCE</scope>
    <source>
        <strain evidence="3">KMU-90</strain>
    </source>
</reference>
<dbReference type="AlphaFoldDB" id="A0A8J7WD48"/>
<protein>
    <submittedName>
        <fullName evidence="3">Uncharacterized protein</fullName>
    </submittedName>
</protein>
<keyword evidence="1" id="KW-0175">Coiled coil</keyword>
<accession>A0A8J7WD48</accession>
<evidence type="ECO:0000256" key="2">
    <source>
        <dbReference type="SAM" id="SignalP"/>
    </source>
</evidence>
<evidence type="ECO:0000256" key="1">
    <source>
        <dbReference type="SAM" id="Coils"/>
    </source>
</evidence>
<keyword evidence="4" id="KW-1185">Reference proteome</keyword>
<evidence type="ECO:0000313" key="3">
    <source>
        <dbReference type="EMBL" id="MBS0125392.1"/>
    </source>
</evidence>
<comment type="caution">
    <text evidence="3">The sequence shown here is derived from an EMBL/GenBank/DDBJ whole genome shotgun (WGS) entry which is preliminary data.</text>
</comment>
<name>A0A8J7WD48_9RHOB</name>
<evidence type="ECO:0000313" key="4">
    <source>
        <dbReference type="Proteomes" id="UP000681356"/>
    </source>
</evidence>
<sequence>MTRLILTGLVMAAAQGAAAREVFVDNLAGYVIEADILDAPGCTGPAFDTPALEDFEKGLCRFHKPARSAEQTEAAARDLRRAQTLGLPPVHQQLAALTSGLLQCAEAQRHLDAFRASGQMALLERERFCKARRLSQADLNAIRWDHALFDYAEGMAPERRLTARLTEMSACHAGVLAPAFDAECGLITNVTATEIEAFVDEAVADVITTYFRGVESPITAMFARKRSRAEGILERAGTAIAELGARAAELNDEYDVYETVYSAARDARMTPIYENYRDAILQATAILDEYERWKGGLFITSENVNLLPKIVERRDDIADELGRITETDFLPRAEKIVEDVRALVNAEAANRDLIGKLCRVYFCELTTLRNRAATIDVCRQPGLADNPLCLGQNGAPVSGVLSVAFGGGQTIAVQDLCRSAGVDQVFLAVGLSPSTARTCTEALP</sequence>
<gene>
    <name evidence="3" type="ORF">KB874_14975</name>
</gene>
<dbReference type="Proteomes" id="UP000681356">
    <property type="component" value="Unassembled WGS sequence"/>
</dbReference>
<dbReference type="EMBL" id="JAGTUU010000006">
    <property type="protein sequence ID" value="MBS0125392.1"/>
    <property type="molecule type" value="Genomic_DNA"/>
</dbReference>
<organism evidence="3 4">
    <name type="scientific">Thetidibacter halocola</name>
    <dbReference type="NCBI Taxonomy" id="2827239"/>
    <lineage>
        <taxon>Bacteria</taxon>
        <taxon>Pseudomonadati</taxon>
        <taxon>Pseudomonadota</taxon>
        <taxon>Alphaproteobacteria</taxon>
        <taxon>Rhodobacterales</taxon>
        <taxon>Roseobacteraceae</taxon>
        <taxon>Thetidibacter</taxon>
    </lineage>
</organism>
<feature type="signal peptide" evidence="2">
    <location>
        <begin position="1"/>
        <end position="19"/>
    </location>
</feature>
<keyword evidence="2" id="KW-0732">Signal</keyword>